<evidence type="ECO:0000256" key="1">
    <source>
        <dbReference type="ARBA" id="ARBA00004418"/>
    </source>
</evidence>
<dbReference type="InterPro" id="IPR006311">
    <property type="entry name" value="TAT_signal"/>
</dbReference>
<feature type="domain" description="Iron hydrogenase small subunit" evidence="6">
    <location>
        <begin position="37"/>
        <end position="96"/>
    </location>
</feature>
<reference evidence="7 8" key="1">
    <citation type="submission" date="2020-02" db="EMBL/GenBank/DDBJ databases">
        <title>Comparative genomics of sulfur disproportionating microorganisms.</title>
        <authorList>
            <person name="Ward L.M."/>
            <person name="Bertran E."/>
            <person name="Johnston D.T."/>
        </authorList>
    </citation>
    <scope>NUCLEOTIDE SEQUENCE [LARGE SCALE GENOMIC DNA]</scope>
    <source>
        <strain evidence="7 8">DSM 3696</strain>
    </source>
</reference>
<dbReference type="RefSeq" id="WP_163301319.1">
    <property type="nucleotide sequence ID" value="NZ_JAAGRQ010000016.1"/>
</dbReference>
<dbReference type="GO" id="GO:0009055">
    <property type="term" value="F:electron transfer activity"/>
    <property type="evidence" value="ECO:0007669"/>
    <property type="project" value="InterPro"/>
</dbReference>
<dbReference type="PROSITE" id="PS51318">
    <property type="entry name" value="TAT"/>
    <property type="match status" value="1"/>
</dbReference>
<evidence type="ECO:0000313" key="7">
    <source>
        <dbReference type="EMBL" id="NDY56269.1"/>
    </source>
</evidence>
<evidence type="ECO:0000256" key="4">
    <source>
        <dbReference type="ARBA" id="ARBA00023014"/>
    </source>
</evidence>
<protein>
    <submittedName>
        <fullName evidence="7">Twin-arginine translocation signal domain-containing protein</fullName>
    </submittedName>
</protein>
<dbReference type="SMART" id="SM00902">
    <property type="entry name" value="Fe_hyd_SSU"/>
    <property type="match status" value="1"/>
</dbReference>
<accession>A0A7K3NM39</accession>
<dbReference type="SUPFAM" id="SSF48674">
    <property type="entry name" value="Fe-only hydrogenase smaller subunit"/>
    <property type="match status" value="1"/>
</dbReference>
<dbReference type="InterPro" id="IPR008953">
    <property type="entry name" value="Fe_hydrogenase_HydB"/>
</dbReference>
<evidence type="ECO:0000259" key="6">
    <source>
        <dbReference type="SMART" id="SM00902"/>
    </source>
</evidence>
<comment type="subcellular location">
    <subcellularLocation>
        <location evidence="1">Periplasm</location>
    </subcellularLocation>
</comment>
<dbReference type="Pfam" id="PF02256">
    <property type="entry name" value="Fe_hyd_SSU"/>
    <property type="match status" value="1"/>
</dbReference>
<feature type="region of interest" description="Disordered" evidence="5">
    <location>
        <begin position="103"/>
        <end position="124"/>
    </location>
</feature>
<keyword evidence="3" id="KW-0479">Metal-binding</keyword>
<dbReference type="GO" id="GO:0042597">
    <property type="term" value="C:periplasmic space"/>
    <property type="evidence" value="ECO:0007669"/>
    <property type="project" value="UniProtKB-SubCell"/>
</dbReference>
<dbReference type="InterPro" id="IPR003149">
    <property type="entry name" value="Fe_hydrogenase_ssu"/>
</dbReference>
<sequence>MSILQLTRRGFLKTACVASGGVLIGLRLTGKAVAAGKQLKEYMMDRINGVYGADAKFKVRASQDNAQVKTLYKDFLHEPLGHTSHELLHTTYSDKSAGIKKLTAEGKFPNPRSKEFAGSTYPYE</sequence>
<dbReference type="EMBL" id="JAAGRQ010000016">
    <property type="protein sequence ID" value="NDY56269.1"/>
    <property type="molecule type" value="Genomic_DNA"/>
</dbReference>
<dbReference type="InterPro" id="IPR019546">
    <property type="entry name" value="TAT_signal_bac_arc"/>
</dbReference>
<evidence type="ECO:0000313" key="8">
    <source>
        <dbReference type="Proteomes" id="UP000469724"/>
    </source>
</evidence>
<name>A0A7K3NM39_9BACT</name>
<keyword evidence="8" id="KW-1185">Reference proteome</keyword>
<keyword evidence="4" id="KW-0408">Iron</keyword>
<organism evidence="7 8">
    <name type="scientific">Desulfolutivibrio sulfodismutans</name>
    <dbReference type="NCBI Taxonomy" id="63561"/>
    <lineage>
        <taxon>Bacteria</taxon>
        <taxon>Pseudomonadati</taxon>
        <taxon>Thermodesulfobacteriota</taxon>
        <taxon>Desulfovibrionia</taxon>
        <taxon>Desulfovibrionales</taxon>
        <taxon>Desulfovibrionaceae</taxon>
        <taxon>Desulfolutivibrio</taxon>
    </lineage>
</organism>
<keyword evidence="4" id="KW-0411">Iron-sulfur</keyword>
<gene>
    <name evidence="7" type="ORF">G3N56_05850</name>
</gene>
<dbReference type="Gene3D" id="4.10.260.20">
    <property type="entry name" value="Iron hydrogenase, small subunit"/>
    <property type="match status" value="1"/>
</dbReference>
<dbReference type="GO" id="GO:0008901">
    <property type="term" value="F:ferredoxin hydrogenase activity"/>
    <property type="evidence" value="ECO:0007669"/>
    <property type="project" value="InterPro"/>
</dbReference>
<dbReference type="AlphaFoldDB" id="A0A7K3NM39"/>
<dbReference type="InterPro" id="IPR036991">
    <property type="entry name" value="Fe_hydrogenase_ssu_sf"/>
</dbReference>
<evidence type="ECO:0000256" key="5">
    <source>
        <dbReference type="SAM" id="MobiDB-lite"/>
    </source>
</evidence>
<comment type="subunit">
    <text evidence="2">Heterodimer of a large and a small subunit.</text>
</comment>
<evidence type="ECO:0000256" key="3">
    <source>
        <dbReference type="ARBA" id="ARBA00022723"/>
    </source>
</evidence>
<dbReference type="GO" id="GO:0005506">
    <property type="term" value="F:iron ion binding"/>
    <property type="evidence" value="ECO:0007669"/>
    <property type="project" value="InterPro"/>
</dbReference>
<dbReference type="Proteomes" id="UP000469724">
    <property type="component" value="Unassembled WGS sequence"/>
</dbReference>
<dbReference type="NCBIfam" id="TIGR01409">
    <property type="entry name" value="TAT_signal_seq"/>
    <property type="match status" value="1"/>
</dbReference>
<dbReference type="GO" id="GO:0051536">
    <property type="term" value="F:iron-sulfur cluster binding"/>
    <property type="evidence" value="ECO:0007669"/>
    <property type="project" value="UniProtKB-KW"/>
</dbReference>
<evidence type="ECO:0000256" key="2">
    <source>
        <dbReference type="ARBA" id="ARBA00011771"/>
    </source>
</evidence>
<proteinExistence type="predicted"/>
<comment type="caution">
    <text evidence="7">The sequence shown here is derived from an EMBL/GenBank/DDBJ whole genome shotgun (WGS) entry which is preliminary data.</text>
</comment>